<dbReference type="AlphaFoldDB" id="A0A8E2JJ68"/>
<proteinExistence type="predicted"/>
<dbReference type="InterPro" id="IPR007537">
    <property type="entry name" value="tRNAHis_GuaTrfase_Thg1"/>
</dbReference>
<dbReference type="Gene3D" id="3.30.70.3000">
    <property type="match status" value="1"/>
</dbReference>
<gene>
    <name evidence="4" type="ORF">K432DRAFT_106263</name>
</gene>
<evidence type="ECO:0000256" key="1">
    <source>
        <dbReference type="ARBA" id="ARBA00015443"/>
    </source>
</evidence>
<dbReference type="GO" id="GO:0008193">
    <property type="term" value="F:tRNA guanylyltransferase activity"/>
    <property type="evidence" value="ECO:0007669"/>
    <property type="project" value="InterPro"/>
</dbReference>
<keyword evidence="5" id="KW-1185">Reference proteome</keyword>
<sequence>MDRKTGLTPIFTFGVLEKISEATESQQTLEARMKTYELMQDQQLRSDAPVILRLDGYSFRKFLVAFATPFDQRLHDAMVNTCSDLLNFLPTATTAYTQSDEITLVFPTGVCCSSTKRVQKILSLAAAYASVRFNMHLTMAVAAAPEPYVGMLTDLFGRAFFHGKLFAVPSIGEALNCLIWRCREDAVRNSVIAFAKTLFSKEELDGKTTDEVLEMMKTEKNVIYEKAVPSWAIEGTTVKKELFEHKGFNRKTGRTVKTAEVRLRAVDKGVREFSDENLKMMTALYWGPRAEDETQFKGKTRAWVEAWVAETDDESKTAVQMKTEEVEMKTEDEISLKDWLAEYD</sequence>
<dbReference type="OrthoDB" id="5959761at2759"/>
<dbReference type="Proteomes" id="UP000250266">
    <property type="component" value="Unassembled WGS sequence"/>
</dbReference>
<evidence type="ECO:0000259" key="3">
    <source>
        <dbReference type="Pfam" id="PF04446"/>
    </source>
</evidence>
<name>A0A8E2JJ68_9PEZI</name>
<dbReference type="InterPro" id="IPR038469">
    <property type="entry name" value="tRNAHis_GuaTrfase_Thg1_sf"/>
</dbReference>
<feature type="domain" description="tRNAHis guanylyltransferase catalytic" evidence="3">
    <location>
        <begin position="31"/>
        <end position="168"/>
    </location>
</feature>
<dbReference type="GO" id="GO:0000287">
    <property type="term" value="F:magnesium ion binding"/>
    <property type="evidence" value="ECO:0007669"/>
    <property type="project" value="InterPro"/>
</dbReference>
<dbReference type="GO" id="GO:0006400">
    <property type="term" value="P:tRNA modification"/>
    <property type="evidence" value="ECO:0007669"/>
    <property type="project" value="InterPro"/>
</dbReference>
<organism evidence="4 5">
    <name type="scientific">Lepidopterella palustris CBS 459.81</name>
    <dbReference type="NCBI Taxonomy" id="1314670"/>
    <lineage>
        <taxon>Eukaryota</taxon>
        <taxon>Fungi</taxon>
        <taxon>Dikarya</taxon>
        <taxon>Ascomycota</taxon>
        <taxon>Pezizomycotina</taxon>
        <taxon>Dothideomycetes</taxon>
        <taxon>Pleosporomycetidae</taxon>
        <taxon>Mytilinidiales</taxon>
        <taxon>Argynnaceae</taxon>
        <taxon>Lepidopterella</taxon>
    </lineage>
</organism>
<dbReference type="PANTHER" id="PTHR12729:SF1">
    <property type="entry name" value="TRNAHIS GUANYLYLTRANSFERASE CATALYTIC DOMAIN-CONTAINING PROTEIN"/>
    <property type="match status" value="1"/>
</dbReference>
<dbReference type="PANTHER" id="PTHR12729">
    <property type="entry name" value="TRNA(HIS) GUANYLYLTRANSFERASE-RELATED"/>
    <property type="match status" value="1"/>
</dbReference>
<protein>
    <recommendedName>
        <fullName evidence="1">tRNA(His) guanylyltransferase</fullName>
    </recommendedName>
    <alternativeName>
        <fullName evidence="2">tRNA-histidine guanylyltransferase</fullName>
    </alternativeName>
</protein>
<dbReference type="EMBL" id="KV744833">
    <property type="protein sequence ID" value="OCK84635.1"/>
    <property type="molecule type" value="Genomic_DNA"/>
</dbReference>
<evidence type="ECO:0000313" key="4">
    <source>
        <dbReference type="EMBL" id="OCK84635.1"/>
    </source>
</evidence>
<reference evidence="4 5" key="1">
    <citation type="journal article" date="2016" name="Nat. Commun.">
        <title>Ectomycorrhizal ecology is imprinted in the genome of the dominant symbiotic fungus Cenococcum geophilum.</title>
        <authorList>
            <consortium name="DOE Joint Genome Institute"/>
            <person name="Peter M."/>
            <person name="Kohler A."/>
            <person name="Ohm R.A."/>
            <person name="Kuo A."/>
            <person name="Krutzmann J."/>
            <person name="Morin E."/>
            <person name="Arend M."/>
            <person name="Barry K.W."/>
            <person name="Binder M."/>
            <person name="Choi C."/>
            <person name="Clum A."/>
            <person name="Copeland A."/>
            <person name="Grisel N."/>
            <person name="Haridas S."/>
            <person name="Kipfer T."/>
            <person name="LaButti K."/>
            <person name="Lindquist E."/>
            <person name="Lipzen A."/>
            <person name="Maire R."/>
            <person name="Meier B."/>
            <person name="Mihaltcheva S."/>
            <person name="Molinier V."/>
            <person name="Murat C."/>
            <person name="Poggeler S."/>
            <person name="Quandt C.A."/>
            <person name="Sperisen C."/>
            <person name="Tritt A."/>
            <person name="Tisserant E."/>
            <person name="Crous P.W."/>
            <person name="Henrissat B."/>
            <person name="Nehls U."/>
            <person name="Egli S."/>
            <person name="Spatafora J.W."/>
            <person name="Grigoriev I.V."/>
            <person name="Martin F.M."/>
        </authorList>
    </citation>
    <scope>NUCLEOTIDE SEQUENCE [LARGE SCALE GENOMIC DNA]</scope>
    <source>
        <strain evidence="4 5">CBS 459.81</strain>
    </source>
</reference>
<dbReference type="InterPro" id="IPR024956">
    <property type="entry name" value="tRNAHis_GuaTrfase_cat"/>
</dbReference>
<evidence type="ECO:0000256" key="2">
    <source>
        <dbReference type="ARBA" id="ARBA00032480"/>
    </source>
</evidence>
<accession>A0A8E2JJ68</accession>
<evidence type="ECO:0000313" key="5">
    <source>
        <dbReference type="Proteomes" id="UP000250266"/>
    </source>
</evidence>
<dbReference type="Pfam" id="PF04446">
    <property type="entry name" value="Thg1"/>
    <property type="match status" value="1"/>
</dbReference>